<sequence length="65" mass="7709">MGFSVRRAKNVWFMGTVHKPDITVCVNSYFLEKVEDEEVHPIIEWTIDTSKENISIMRELFKHLI</sequence>
<name>A0A942UPQ7_9BACI</name>
<dbReference type="Proteomes" id="UP000676456">
    <property type="component" value="Unassembled WGS sequence"/>
</dbReference>
<dbReference type="EMBL" id="JAGYPN010000001">
    <property type="protein sequence ID" value="MBS4221794.1"/>
    <property type="molecule type" value="Genomic_DNA"/>
</dbReference>
<keyword evidence="2" id="KW-1185">Reference proteome</keyword>
<accession>A0A942UPQ7</accession>
<organism evidence="1 2">
    <name type="scientific">Lederbergia citrea</name>
    <dbReference type="NCBI Taxonomy" id="2833581"/>
    <lineage>
        <taxon>Bacteria</taxon>
        <taxon>Bacillati</taxon>
        <taxon>Bacillota</taxon>
        <taxon>Bacilli</taxon>
        <taxon>Bacillales</taxon>
        <taxon>Bacillaceae</taxon>
        <taxon>Lederbergia</taxon>
    </lineage>
</organism>
<dbReference type="AlphaFoldDB" id="A0A942UPQ7"/>
<dbReference type="RefSeq" id="WP_213096790.1">
    <property type="nucleotide sequence ID" value="NZ_JAGYPN010000001.1"/>
</dbReference>
<dbReference type="InterPro" id="IPR012347">
    <property type="entry name" value="Ferritin-like"/>
</dbReference>
<evidence type="ECO:0000313" key="2">
    <source>
        <dbReference type="Proteomes" id="UP000676456"/>
    </source>
</evidence>
<dbReference type="Gene3D" id="1.20.1260.10">
    <property type="match status" value="1"/>
</dbReference>
<evidence type="ECO:0000313" key="1">
    <source>
        <dbReference type="EMBL" id="MBS4221794.1"/>
    </source>
</evidence>
<comment type="caution">
    <text evidence="1">The sequence shown here is derived from an EMBL/GenBank/DDBJ whole genome shotgun (WGS) entry which is preliminary data.</text>
</comment>
<protein>
    <submittedName>
        <fullName evidence="1">Uncharacterized protein</fullName>
    </submittedName>
</protein>
<reference evidence="1 2" key="1">
    <citation type="submission" date="2021-05" db="EMBL/GenBank/DDBJ databases">
        <title>Novel Bacillus species.</title>
        <authorList>
            <person name="Liu G."/>
        </authorList>
    </citation>
    <scope>NUCLEOTIDE SEQUENCE [LARGE SCALE GENOMIC DNA]</scope>
    <source>
        <strain evidence="1 2">FJAT-49682</strain>
    </source>
</reference>
<gene>
    <name evidence="1" type="ORF">KHA91_03355</name>
</gene>
<proteinExistence type="predicted"/>